<keyword evidence="2" id="KW-1185">Reference proteome</keyword>
<dbReference type="Gene3D" id="3.60.20.10">
    <property type="entry name" value="Glutamine Phosphoribosylpyrophosphate, subunit 1, domain 1"/>
    <property type="match status" value="1"/>
</dbReference>
<proteinExistence type="predicted"/>
<protein>
    <submittedName>
        <fullName evidence="1">Uncharacterized protein</fullName>
    </submittedName>
</protein>
<dbReference type="Proteomes" id="UP000595140">
    <property type="component" value="Unassembled WGS sequence"/>
</dbReference>
<dbReference type="SUPFAM" id="SSF56235">
    <property type="entry name" value="N-terminal nucleophile aminohydrolases (Ntn hydrolases)"/>
    <property type="match status" value="1"/>
</dbReference>
<dbReference type="EMBL" id="OOIL02006793">
    <property type="protein sequence ID" value="VFR02273.1"/>
    <property type="molecule type" value="Genomic_DNA"/>
</dbReference>
<reference evidence="1 2" key="1">
    <citation type="submission" date="2018-04" db="EMBL/GenBank/DDBJ databases">
        <authorList>
            <person name="Vogel A."/>
        </authorList>
    </citation>
    <scope>NUCLEOTIDE SEQUENCE [LARGE SCALE GENOMIC DNA]</scope>
</reference>
<dbReference type="AlphaFoldDB" id="A0A484NMR0"/>
<evidence type="ECO:0000313" key="2">
    <source>
        <dbReference type="Proteomes" id="UP000595140"/>
    </source>
</evidence>
<sequence>MLCIGSGGRKAYEFLQKHRWKDCTSSHGAVQIASRAIGYSASEDEATGGTLTVYISGGYFEGLIIHSAVVCMEDLPTYLRENGLPPQRQD</sequence>
<organism evidence="1 2">
    <name type="scientific">Cuscuta campestris</name>
    <dbReference type="NCBI Taxonomy" id="132261"/>
    <lineage>
        <taxon>Eukaryota</taxon>
        <taxon>Viridiplantae</taxon>
        <taxon>Streptophyta</taxon>
        <taxon>Embryophyta</taxon>
        <taxon>Tracheophyta</taxon>
        <taxon>Spermatophyta</taxon>
        <taxon>Magnoliopsida</taxon>
        <taxon>eudicotyledons</taxon>
        <taxon>Gunneridae</taxon>
        <taxon>Pentapetalae</taxon>
        <taxon>asterids</taxon>
        <taxon>lamiids</taxon>
        <taxon>Solanales</taxon>
        <taxon>Convolvulaceae</taxon>
        <taxon>Cuscuteae</taxon>
        <taxon>Cuscuta</taxon>
        <taxon>Cuscuta subgen. Grammica</taxon>
        <taxon>Cuscuta sect. Cleistogrammica</taxon>
    </lineage>
</organism>
<dbReference type="InterPro" id="IPR029055">
    <property type="entry name" value="Ntn_hydrolases_N"/>
</dbReference>
<dbReference type="InterPro" id="IPR001353">
    <property type="entry name" value="Proteasome_sua/b"/>
</dbReference>
<accession>A0A484NMR0</accession>
<gene>
    <name evidence="1" type="ORF">CCAM_LOCUS44048</name>
</gene>
<evidence type="ECO:0000313" key="1">
    <source>
        <dbReference type="EMBL" id="VFR02273.1"/>
    </source>
</evidence>
<dbReference type="GO" id="GO:0005839">
    <property type="term" value="C:proteasome core complex"/>
    <property type="evidence" value="ECO:0007669"/>
    <property type="project" value="InterPro"/>
</dbReference>
<name>A0A484NMR0_9ASTE</name>
<dbReference type="GO" id="GO:0051603">
    <property type="term" value="P:proteolysis involved in protein catabolic process"/>
    <property type="evidence" value="ECO:0007669"/>
    <property type="project" value="InterPro"/>
</dbReference>
<dbReference type="Pfam" id="PF00227">
    <property type="entry name" value="Proteasome"/>
    <property type="match status" value="1"/>
</dbReference>